<evidence type="ECO:0000313" key="5">
    <source>
        <dbReference type="EMBL" id="KAK4664000.1"/>
    </source>
</evidence>
<dbReference type="InterPro" id="IPR001138">
    <property type="entry name" value="Zn2Cys6_DnaBD"/>
</dbReference>
<dbReference type="EMBL" id="JAFFHB010000007">
    <property type="protein sequence ID" value="KAK4664000.1"/>
    <property type="molecule type" value="Genomic_DNA"/>
</dbReference>
<dbReference type="InterPro" id="IPR053187">
    <property type="entry name" value="Notoamide_regulator"/>
</dbReference>
<feature type="compositionally biased region" description="Pro residues" evidence="3">
    <location>
        <begin position="1"/>
        <end position="16"/>
    </location>
</feature>
<protein>
    <recommendedName>
        <fullName evidence="4">Zn(2)-C6 fungal-type domain-containing protein</fullName>
    </recommendedName>
</protein>
<dbReference type="PROSITE" id="PS00463">
    <property type="entry name" value="ZN2_CY6_FUNGAL_1"/>
    <property type="match status" value="1"/>
</dbReference>
<dbReference type="GeneID" id="87933039"/>
<feature type="region of interest" description="Disordered" evidence="3">
    <location>
        <begin position="1"/>
        <end position="35"/>
    </location>
</feature>
<evidence type="ECO:0000256" key="2">
    <source>
        <dbReference type="ARBA" id="ARBA00023242"/>
    </source>
</evidence>
<dbReference type="Proteomes" id="UP001326199">
    <property type="component" value="Unassembled WGS sequence"/>
</dbReference>
<feature type="compositionally biased region" description="Low complexity" evidence="3">
    <location>
        <begin position="17"/>
        <end position="26"/>
    </location>
</feature>
<dbReference type="RefSeq" id="XP_062763966.1">
    <property type="nucleotide sequence ID" value="XM_062912696.1"/>
</dbReference>
<dbReference type="PANTHER" id="PTHR47256">
    <property type="entry name" value="ZN(II)2CYS6 TRANSCRIPTION FACTOR (EUROFUNG)-RELATED"/>
    <property type="match status" value="1"/>
</dbReference>
<dbReference type="Gene3D" id="4.10.240.10">
    <property type="entry name" value="Zn(2)-C6 fungal-type DNA-binding domain"/>
    <property type="match status" value="1"/>
</dbReference>
<comment type="caution">
    <text evidence="5">The sequence shown here is derived from an EMBL/GenBank/DDBJ whole genome shotgun (WGS) entry which is preliminary data.</text>
</comment>
<evidence type="ECO:0000313" key="6">
    <source>
        <dbReference type="Proteomes" id="UP001326199"/>
    </source>
</evidence>
<keyword evidence="2" id="KW-0539">Nucleus</keyword>
<dbReference type="CDD" id="cd12148">
    <property type="entry name" value="fungal_TF_MHR"/>
    <property type="match status" value="1"/>
</dbReference>
<proteinExistence type="predicted"/>
<dbReference type="Pfam" id="PF00172">
    <property type="entry name" value="Zn_clus"/>
    <property type="match status" value="1"/>
</dbReference>
<dbReference type="SUPFAM" id="SSF57701">
    <property type="entry name" value="Zn2/Cys6 DNA-binding domain"/>
    <property type="match status" value="1"/>
</dbReference>
<dbReference type="PROSITE" id="PS50048">
    <property type="entry name" value="ZN2_CY6_FUNGAL_2"/>
    <property type="match status" value="1"/>
</dbReference>
<dbReference type="CDD" id="cd00067">
    <property type="entry name" value="GAL4"/>
    <property type="match status" value="1"/>
</dbReference>
<feature type="domain" description="Zn(2)-C6 fungal-type" evidence="4">
    <location>
        <begin position="41"/>
        <end position="71"/>
    </location>
</feature>
<keyword evidence="1" id="KW-0479">Metal-binding</keyword>
<name>A0ABR0H7J4_9PEZI</name>
<evidence type="ECO:0000259" key="4">
    <source>
        <dbReference type="PROSITE" id="PS50048"/>
    </source>
</evidence>
<keyword evidence="6" id="KW-1185">Reference proteome</keyword>
<evidence type="ECO:0000256" key="3">
    <source>
        <dbReference type="SAM" id="MobiDB-lite"/>
    </source>
</evidence>
<dbReference type="Pfam" id="PF04082">
    <property type="entry name" value="Fungal_trans"/>
    <property type="match status" value="1"/>
</dbReference>
<organism evidence="5 6">
    <name type="scientific">Podospora pseudopauciseta</name>
    <dbReference type="NCBI Taxonomy" id="2093780"/>
    <lineage>
        <taxon>Eukaryota</taxon>
        <taxon>Fungi</taxon>
        <taxon>Dikarya</taxon>
        <taxon>Ascomycota</taxon>
        <taxon>Pezizomycotina</taxon>
        <taxon>Sordariomycetes</taxon>
        <taxon>Sordariomycetidae</taxon>
        <taxon>Sordariales</taxon>
        <taxon>Podosporaceae</taxon>
        <taxon>Podospora</taxon>
    </lineage>
</organism>
<gene>
    <name evidence="5" type="ORF">QC763_500930</name>
</gene>
<accession>A0ABR0H7J4</accession>
<evidence type="ECO:0000256" key="1">
    <source>
        <dbReference type="ARBA" id="ARBA00022723"/>
    </source>
</evidence>
<sequence length="446" mass="49826">MDKPPPRPLLPAPPPSESRAGLKTPPTGTPLPPRRSASIAACELCREKKAKCDSRRPTCGRCLNNGVQCTYTTKVNETLTQADKREKARYKKERDDLLHLLTSIRDKPQREAENIFARLRVFNDPFEVCQSLRDAELLPFVSSSPAKLPSPSDANEIIDIHVPARPWTTLVNDAVVSRLVARFFSPGSQLFPAIDRDVFVSDMQAKNLTTSKLCSPLLANAVCAMPCFELTSSTGLVELFLSQAKSILEREHGRPSLPTVLALYLLYLISTLLGRDRAGLHFRRTSLDMLEYLDLESRIKYLRDDVPDQALERRVLSKALWGIFVAESRTFLLYNRPPLVRPPMVPRLFELDTPIQTSLCADDARNAAMADADGDVNERLTDALCSLAEIQYTIAMHEAEQNTGVGSGEDIGIRQSILLRWRVLCDLFSNQLQAETNSSLSSCYVR</sequence>
<reference evidence="5 6" key="1">
    <citation type="journal article" date="2023" name="bioRxiv">
        <title>High-quality genome assemblies of four members of thePodospora anserinaspecies complex.</title>
        <authorList>
            <person name="Ament-Velasquez S.L."/>
            <person name="Vogan A.A."/>
            <person name="Wallerman O."/>
            <person name="Hartmann F."/>
            <person name="Gautier V."/>
            <person name="Silar P."/>
            <person name="Giraud T."/>
            <person name="Johannesson H."/>
        </authorList>
    </citation>
    <scope>NUCLEOTIDE SEQUENCE [LARGE SCALE GENOMIC DNA]</scope>
    <source>
        <strain evidence="5 6">CBS 411.78</strain>
    </source>
</reference>
<dbReference type="SMART" id="SM00066">
    <property type="entry name" value="GAL4"/>
    <property type="match status" value="1"/>
</dbReference>
<dbReference type="InterPro" id="IPR036864">
    <property type="entry name" value="Zn2-C6_fun-type_DNA-bd_sf"/>
</dbReference>
<dbReference type="PANTHER" id="PTHR47256:SF3">
    <property type="entry name" value="ZN(II)2CYS6 TRANSCRIPTION FACTOR (EUROFUNG)"/>
    <property type="match status" value="1"/>
</dbReference>
<dbReference type="InterPro" id="IPR007219">
    <property type="entry name" value="XnlR_reg_dom"/>
</dbReference>